<dbReference type="Proteomes" id="UP000002139">
    <property type="component" value="Chromosome"/>
</dbReference>
<comment type="similarity">
    <text evidence="5">Belongs to the PINc/VapC protein family.</text>
</comment>
<evidence type="ECO:0000313" key="7">
    <source>
        <dbReference type="EMBL" id="CAN97607.1"/>
    </source>
</evidence>
<reference evidence="7 8" key="1">
    <citation type="journal article" date="2007" name="Nat. Biotechnol.">
        <title>Complete genome sequence of the myxobacterium Sorangium cellulosum.</title>
        <authorList>
            <person name="Schneiker S."/>
            <person name="Perlova O."/>
            <person name="Kaiser O."/>
            <person name="Gerth K."/>
            <person name="Alici A."/>
            <person name="Altmeyer M.O."/>
            <person name="Bartels D."/>
            <person name="Bekel T."/>
            <person name="Beyer S."/>
            <person name="Bode E."/>
            <person name="Bode H.B."/>
            <person name="Bolten C.J."/>
            <person name="Choudhuri J.V."/>
            <person name="Doss S."/>
            <person name="Elnakady Y.A."/>
            <person name="Frank B."/>
            <person name="Gaigalat L."/>
            <person name="Goesmann A."/>
            <person name="Groeger C."/>
            <person name="Gross F."/>
            <person name="Jelsbak L."/>
            <person name="Jelsbak L."/>
            <person name="Kalinowski J."/>
            <person name="Kegler C."/>
            <person name="Knauber T."/>
            <person name="Konietzny S."/>
            <person name="Kopp M."/>
            <person name="Krause L."/>
            <person name="Krug D."/>
            <person name="Linke B."/>
            <person name="Mahmud T."/>
            <person name="Martinez-Arias R."/>
            <person name="McHardy A.C."/>
            <person name="Merai M."/>
            <person name="Meyer F."/>
            <person name="Mormann S."/>
            <person name="Munoz-Dorado J."/>
            <person name="Perez J."/>
            <person name="Pradella S."/>
            <person name="Rachid S."/>
            <person name="Raddatz G."/>
            <person name="Rosenau F."/>
            <person name="Rueckert C."/>
            <person name="Sasse F."/>
            <person name="Scharfe M."/>
            <person name="Schuster S.C."/>
            <person name="Suen G."/>
            <person name="Treuner-Lange A."/>
            <person name="Velicer G.J."/>
            <person name="Vorholter F.-J."/>
            <person name="Weissman K.J."/>
            <person name="Welch R.D."/>
            <person name="Wenzel S.C."/>
            <person name="Whitworth D.E."/>
            <person name="Wilhelm S."/>
            <person name="Wittmann C."/>
            <person name="Bloecker H."/>
            <person name="Puehler A."/>
            <person name="Mueller R."/>
        </authorList>
    </citation>
    <scope>NUCLEOTIDE SEQUENCE [LARGE SCALE GENOMIC DNA]</scope>
    <source>
        <strain evidence="8">So ce56</strain>
    </source>
</reference>
<dbReference type="BioCyc" id="SCEL448385:SCE_RS38120-MONOMER"/>
<dbReference type="Pfam" id="PF01850">
    <property type="entry name" value="PIN"/>
    <property type="match status" value="1"/>
</dbReference>
<evidence type="ECO:0000256" key="1">
    <source>
        <dbReference type="ARBA" id="ARBA00022649"/>
    </source>
</evidence>
<feature type="binding site" evidence="5">
    <location>
        <position position="120"/>
    </location>
    <ligand>
        <name>Mg(2+)</name>
        <dbReference type="ChEBI" id="CHEBI:18420"/>
    </ligand>
</feature>
<feature type="binding site" evidence="5">
    <location>
        <position position="15"/>
    </location>
    <ligand>
        <name>Mg(2+)</name>
        <dbReference type="ChEBI" id="CHEBI:18420"/>
    </ligand>
</feature>
<dbReference type="Gene3D" id="3.40.50.1010">
    <property type="entry name" value="5'-nuclease"/>
    <property type="match status" value="1"/>
</dbReference>
<keyword evidence="5" id="KW-0800">Toxin</keyword>
<gene>
    <name evidence="5" type="primary">vapC</name>
    <name evidence="7" type="ordered locus">sce7438</name>
</gene>
<dbReference type="GO" id="GO:0004540">
    <property type="term" value="F:RNA nuclease activity"/>
    <property type="evidence" value="ECO:0007669"/>
    <property type="project" value="InterPro"/>
</dbReference>
<dbReference type="EMBL" id="AM746676">
    <property type="protein sequence ID" value="CAN97607.1"/>
    <property type="molecule type" value="Genomic_DNA"/>
</dbReference>
<dbReference type="GO" id="GO:0090729">
    <property type="term" value="F:toxin activity"/>
    <property type="evidence" value="ECO:0007669"/>
    <property type="project" value="UniProtKB-KW"/>
</dbReference>
<dbReference type="AlphaFoldDB" id="A9EZ68"/>
<dbReference type="EC" id="3.1.-.-" evidence="5"/>
<dbReference type="GO" id="GO:0000287">
    <property type="term" value="F:magnesium ion binding"/>
    <property type="evidence" value="ECO:0007669"/>
    <property type="project" value="UniProtKB-UniRule"/>
</dbReference>
<evidence type="ECO:0000256" key="4">
    <source>
        <dbReference type="ARBA" id="ARBA00022801"/>
    </source>
</evidence>
<dbReference type="GO" id="GO:0016787">
    <property type="term" value="F:hydrolase activity"/>
    <property type="evidence" value="ECO:0007669"/>
    <property type="project" value="UniProtKB-KW"/>
</dbReference>
<dbReference type="InterPro" id="IPR022907">
    <property type="entry name" value="VapC_family"/>
</dbReference>
<dbReference type="InterPro" id="IPR002716">
    <property type="entry name" value="PIN_dom"/>
</dbReference>
<dbReference type="HAMAP" id="MF_00265">
    <property type="entry name" value="VapC_Nob1"/>
    <property type="match status" value="1"/>
</dbReference>
<comment type="function">
    <text evidence="5">Toxic component of a toxin-antitoxin (TA) system. An RNase.</text>
</comment>
<accession>A9EZ68</accession>
<evidence type="ECO:0000259" key="6">
    <source>
        <dbReference type="Pfam" id="PF01850"/>
    </source>
</evidence>
<organism evidence="7 8">
    <name type="scientific">Sorangium cellulosum (strain So ce56)</name>
    <name type="common">Polyangium cellulosum (strain So ce56)</name>
    <dbReference type="NCBI Taxonomy" id="448385"/>
    <lineage>
        <taxon>Bacteria</taxon>
        <taxon>Pseudomonadati</taxon>
        <taxon>Myxococcota</taxon>
        <taxon>Polyangia</taxon>
        <taxon>Polyangiales</taxon>
        <taxon>Polyangiaceae</taxon>
        <taxon>Sorangium</taxon>
    </lineage>
</organism>
<evidence type="ECO:0000313" key="8">
    <source>
        <dbReference type="Proteomes" id="UP000002139"/>
    </source>
</evidence>
<keyword evidence="8" id="KW-1185">Reference proteome</keyword>
<keyword evidence="3 5" id="KW-0479">Metal-binding</keyword>
<dbReference type="SUPFAM" id="SSF88723">
    <property type="entry name" value="PIN domain-like"/>
    <property type="match status" value="1"/>
</dbReference>
<proteinExistence type="inferred from homology"/>
<keyword evidence="1 5" id="KW-1277">Toxin-antitoxin system</keyword>
<dbReference type="KEGG" id="scl:sce7438"/>
<dbReference type="InterPro" id="IPR029060">
    <property type="entry name" value="PIN-like_dom_sf"/>
</dbReference>
<comment type="cofactor">
    <cofactor evidence="5">
        <name>Mg(2+)</name>
        <dbReference type="ChEBI" id="CHEBI:18420"/>
    </cofactor>
</comment>
<protein>
    <recommendedName>
        <fullName evidence="5">Ribonuclease VapC</fullName>
        <shortName evidence="5">RNase VapC</shortName>
        <ecNumber evidence="5">3.1.-.-</ecNumber>
    </recommendedName>
    <alternativeName>
        <fullName evidence="5">Toxin VapC</fullName>
    </alternativeName>
</protein>
<keyword evidence="2 5" id="KW-0540">Nuclease</keyword>
<name>A9EZ68_SORC5</name>
<evidence type="ECO:0000256" key="5">
    <source>
        <dbReference type="HAMAP-Rule" id="MF_00265"/>
    </source>
</evidence>
<evidence type="ECO:0000256" key="3">
    <source>
        <dbReference type="ARBA" id="ARBA00022723"/>
    </source>
</evidence>
<sequence length="162" mass="17365">MVRPSRGGFMQIVLDSSVAIASMKPREPGHADALGFLERARAAVAAGAARVLAPPELWLEVYVAEQRLAASRRAAPAAASPLGGLAIELVAPVDAGAITEFLDQLTRRMRGRRPFANATDLVYLWAARRADATVVTLDEGLLKYHGVVCDVTRPQHVRLESG</sequence>
<feature type="domain" description="PIN" evidence="6">
    <location>
        <begin position="12"/>
        <end position="144"/>
    </location>
</feature>
<dbReference type="STRING" id="448385.sce7438"/>
<dbReference type="HOGENOM" id="CLU_1748450_0_0_7"/>
<keyword evidence="4 5" id="KW-0378">Hydrolase</keyword>
<keyword evidence="5" id="KW-0460">Magnesium</keyword>
<evidence type="ECO:0000256" key="2">
    <source>
        <dbReference type="ARBA" id="ARBA00022722"/>
    </source>
</evidence>